<evidence type="ECO:0000256" key="3">
    <source>
        <dbReference type="SAM" id="MobiDB-lite"/>
    </source>
</evidence>
<evidence type="ECO:0000313" key="5">
    <source>
        <dbReference type="Proteomes" id="UP000054776"/>
    </source>
</evidence>
<feature type="region of interest" description="Disordered" evidence="3">
    <location>
        <begin position="15"/>
        <end position="34"/>
    </location>
</feature>
<accession>A0A0V1APW0</accession>
<keyword evidence="5" id="KW-1185">Reference proteome</keyword>
<dbReference type="InterPro" id="IPR004947">
    <property type="entry name" value="DNase_II"/>
</dbReference>
<reference evidence="4 5" key="1">
    <citation type="submission" date="2015-01" db="EMBL/GenBank/DDBJ databases">
        <title>Evolution of Trichinella species and genotypes.</title>
        <authorList>
            <person name="Korhonen P.K."/>
            <person name="Edoardo P."/>
            <person name="Giuseppe L.R."/>
            <person name="Gasser R.B."/>
        </authorList>
    </citation>
    <scope>NUCLEOTIDE SEQUENCE [LARGE SCALE GENOMIC DNA]</scope>
    <source>
        <strain evidence="4">ISS3</strain>
    </source>
</reference>
<comment type="similarity">
    <text evidence="1">Belongs to the DNase II family.</text>
</comment>
<keyword evidence="2" id="KW-0378">Hydrolase</keyword>
<evidence type="ECO:0000256" key="1">
    <source>
        <dbReference type="ARBA" id="ARBA00007527"/>
    </source>
</evidence>
<dbReference type="Proteomes" id="UP000054776">
    <property type="component" value="Unassembled WGS sequence"/>
</dbReference>
<feature type="compositionally biased region" description="Polar residues" evidence="3">
    <location>
        <begin position="18"/>
        <end position="27"/>
    </location>
</feature>
<comment type="caution">
    <text evidence="4">The sequence shown here is derived from an EMBL/GenBank/DDBJ whole genome shotgun (WGS) entry which is preliminary data.</text>
</comment>
<dbReference type="GO" id="GO:0004531">
    <property type="term" value="F:deoxyribonuclease II activity"/>
    <property type="evidence" value="ECO:0007669"/>
    <property type="project" value="InterPro"/>
</dbReference>
<organism evidence="4 5">
    <name type="scientific">Trichinella spiralis</name>
    <name type="common">Trichina worm</name>
    <dbReference type="NCBI Taxonomy" id="6334"/>
    <lineage>
        <taxon>Eukaryota</taxon>
        <taxon>Metazoa</taxon>
        <taxon>Ecdysozoa</taxon>
        <taxon>Nematoda</taxon>
        <taxon>Enoplea</taxon>
        <taxon>Dorylaimia</taxon>
        <taxon>Trichinellida</taxon>
        <taxon>Trichinellidae</taxon>
        <taxon>Trichinella</taxon>
    </lineage>
</organism>
<protein>
    <submittedName>
        <fullName evidence="4">Zinc finger BED domain-containing protein 5</fullName>
    </submittedName>
</protein>
<name>A0A0V1APW0_TRISP</name>
<proteinExistence type="inferred from homology"/>
<dbReference type="OrthoDB" id="5918546at2759"/>
<sequence length="917" mass="103779">MDEWLIRKPVKRQLAEMESQQGSTAGDVNNKRKIDENESANFQLSNRRKVIRKYDIDYLKFGFTWNGDHKDPRPFCVIYYEILANESMRPNKQLRHIETKHMDLKSKPLQFFESKLKELNASQCVLSHFTNVNEKAMHASYLISLRIAQSGQPHTIGESLVLPSIKDAVGVMFGDTYLKKIELIPLSNDTLDESTDIQGLFQLIVFILFVWNSEPHEDILFCEPIIRGTSEEIYETLDAYVKSKELDWRNCVGICTDGARAMCGKNSGVVTRVLKQSPNATWTHCSIHREALVSKTISEDLKNVLNTAVKIINLIKSKPLESRLFEKLCEEMGSSHKSLLFHSEVRWLSRGKVLTRLVELREEVAVFLKGQSDYSKVLQDEKFVLKLTYLADIFSKLNELNLYLQRMDAADIFSVHDKIRDRNYCCFETLATFIVEKEATLDEDLISMIVVHLDSLKESFDYYFSEEMKFCDKNIWIVNPFQSDVVSTGISTKADEELIDLSEDSSFKMSFDRKRLIQFWLSVENTYPTLSTAALKVLLPFTTSYMCEIRFSAMIGIKTKLRNKLQISNNLRLKLAHISVDVEEVIIIPIFHFINFSHSKISTFQNAAGGAAQNWLTNKSIVYKAPGQVNGKIIVAGAAGNWQDGAGAINAANGHSFAKALEHVVGNDGTIKFLAYNNAPPRVPKVKTKSNSKGVIILSTNADAAAWIVHTVPGFPIPKTVYTWPAAETAKGHLLLCLTIPESQINAIAASLLFIQPMIHYNDIPETETAAMPYFGKLIKGEIPTLPPFTSRGSIRTENAGGPVTVHIYSKSESSKYEIYKKIIVKSLKKTIKVWSRRDNKLKGDCRVSQRHIRLITSPASVNGHNTNLELDETSWAVSDPRNIFCHIDKPYFKDQAKEPSLAVCIENNDIFARFND</sequence>
<dbReference type="STRING" id="6334.A0A0V1APW0"/>
<dbReference type="SUPFAM" id="SSF53098">
    <property type="entry name" value="Ribonuclease H-like"/>
    <property type="match status" value="1"/>
</dbReference>
<evidence type="ECO:0000313" key="4">
    <source>
        <dbReference type="EMBL" id="KRY26811.1"/>
    </source>
</evidence>
<evidence type="ECO:0000256" key="2">
    <source>
        <dbReference type="ARBA" id="ARBA00022801"/>
    </source>
</evidence>
<dbReference type="eggNOG" id="ENOG502QT83">
    <property type="taxonomic scope" value="Eukaryota"/>
</dbReference>
<gene>
    <name evidence="4" type="primary">ZBED5</name>
    <name evidence="4" type="ORF">T01_1888</name>
</gene>
<dbReference type="InParanoid" id="A0A0V1APW0"/>
<dbReference type="PANTHER" id="PTHR45913:SF19">
    <property type="entry name" value="LOW QUALITY PROTEIN: ZINC FINGER BED DOMAIN-CONTAINING PROTEIN 5-LIKE"/>
    <property type="match status" value="1"/>
</dbReference>
<dbReference type="AlphaFoldDB" id="A0A0V1APW0"/>
<dbReference type="EMBL" id="JYDH01000328">
    <property type="protein sequence ID" value="KRY26811.1"/>
    <property type="molecule type" value="Genomic_DNA"/>
</dbReference>
<dbReference type="InterPro" id="IPR012337">
    <property type="entry name" value="RNaseH-like_sf"/>
</dbReference>
<dbReference type="Pfam" id="PF03265">
    <property type="entry name" value="DNase_II"/>
    <property type="match status" value="1"/>
</dbReference>
<dbReference type="PANTHER" id="PTHR45913">
    <property type="entry name" value="EPM2A-INTERACTING PROTEIN 1"/>
    <property type="match status" value="1"/>
</dbReference>